<comment type="function">
    <text evidence="14">A component of desmosome cell-cell junctions which are required for positive regulation of cellular adhesion. Involved in the interaction of plaque proteins and intermediate filaments mediating cell-cell adhesion.</text>
</comment>
<feature type="domain" description="Cadherin" evidence="16">
    <location>
        <begin position="391"/>
        <end position="481"/>
    </location>
</feature>
<dbReference type="STRING" id="240159.A0A4U5UL11"/>
<dbReference type="FunFam" id="2.60.40.60:FF:000019">
    <property type="entry name" value="Cadherin 2"/>
    <property type="match status" value="1"/>
</dbReference>
<feature type="domain" description="Cadherin" evidence="16">
    <location>
        <begin position="492"/>
        <end position="593"/>
    </location>
</feature>
<keyword evidence="5" id="KW-0677">Repeat</keyword>
<feature type="region of interest" description="Disordered" evidence="15">
    <location>
        <begin position="843"/>
        <end position="890"/>
    </location>
</feature>
<dbReference type="GO" id="GO:0060027">
    <property type="term" value="P:convergent extension involved in gastrulation"/>
    <property type="evidence" value="ECO:0007669"/>
    <property type="project" value="UniProtKB-ARBA"/>
</dbReference>
<dbReference type="AlphaFoldDB" id="A0A4U5UL11"/>
<dbReference type="PRINTS" id="PR00205">
    <property type="entry name" value="CADHERIN"/>
</dbReference>
<evidence type="ECO:0000256" key="8">
    <source>
        <dbReference type="ARBA" id="ARBA00022949"/>
    </source>
</evidence>
<evidence type="ECO:0000256" key="6">
    <source>
        <dbReference type="ARBA" id="ARBA00022837"/>
    </source>
</evidence>
<evidence type="ECO:0000256" key="5">
    <source>
        <dbReference type="ARBA" id="ARBA00022737"/>
    </source>
</evidence>
<evidence type="ECO:0000313" key="18">
    <source>
        <dbReference type="Proteomes" id="UP000298787"/>
    </source>
</evidence>
<keyword evidence="7 13" id="KW-0130">Cell adhesion</keyword>
<keyword evidence="6 12" id="KW-0106">Calcium</keyword>
<dbReference type="PANTHER" id="PTHR24025:SF1">
    <property type="entry name" value="DESMOGLEIN-2"/>
    <property type="match status" value="1"/>
</dbReference>
<dbReference type="PROSITE" id="PS00232">
    <property type="entry name" value="CADHERIN_1"/>
    <property type="match status" value="2"/>
</dbReference>
<keyword evidence="11" id="KW-0325">Glycoprotein</keyword>
<dbReference type="PRINTS" id="PR01818">
    <property type="entry name" value="DESMOCADHERN"/>
</dbReference>
<comment type="subcellular location">
    <subcellularLocation>
        <location evidence="1">Cell junction</location>
        <location evidence="1">Desmosome</location>
    </subcellularLocation>
    <subcellularLocation>
        <location evidence="13">Cell membrane</location>
        <topology evidence="13">Single-pass type I membrane protein</topology>
    </subcellularLocation>
</comment>
<dbReference type="SMART" id="SM00112">
    <property type="entry name" value="CA"/>
    <property type="match status" value="3"/>
</dbReference>
<gene>
    <name evidence="17" type="ORF">D9C73_008256</name>
</gene>
<dbReference type="InterPro" id="IPR000233">
    <property type="entry name" value="Cadherin_Y-type_LIR"/>
</dbReference>
<evidence type="ECO:0000256" key="12">
    <source>
        <dbReference type="PROSITE-ProRule" id="PRU00043"/>
    </source>
</evidence>
<evidence type="ECO:0000256" key="10">
    <source>
        <dbReference type="ARBA" id="ARBA00023136"/>
    </source>
</evidence>
<dbReference type="GO" id="GO:0045216">
    <property type="term" value="P:cell-cell junction organization"/>
    <property type="evidence" value="ECO:0007669"/>
    <property type="project" value="UniProtKB-ARBA"/>
</dbReference>
<evidence type="ECO:0000256" key="3">
    <source>
        <dbReference type="ARBA" id="ARBA00022692"/>
    </source>
</evidence>
<evidence type="ECO:0000259" key="16">
    <source>
        <dbReference type="PROSITE" id="PS50268"/>
    </source>
</evidence>
<feature type="compositionally biased region" description="Polar residues" evidence="15">
    <location>
        <begin position="856"/>
        <end position="877"/>
    </location>
</feature>
<evidence type="ECO:0000256" key="1">
    <source>
        <dbReference type="ARBA" id="ARBA00004568"/>
    </source>
</evidence>
<keyword evidence="9" id="KW-1133">Transmembrane helix</keyword>
<organism evidence="17 18">
    <name type="scientific">Collichthys lucidus</name>
    <name type="common">Big head croaker</name>
    <name type="synonym">Sciaena lucida</name>
    <dbReference type="NCBI Taxonomy" id="240159"/>
    <lineage>
        <taxon>Eukaryota</taxon>
        <taxon>Metazoa</taxon>
        <taxon>Chordata</taxon>
        <taxon>Craniata</taxon>
        <taxon>Vertebrata</taxon>
        <taxon>Euteleostomi</taxon>
        <taxon>Actinopterygii</taxon>
        <taxon>Neopterygii</taxon>
        <taxon>Teleostei</taxon>
        <taxon>Neoteleostei</taxon>
        <taxon>Acanthomorphata</taxon>
        <taxon>Eupercaria</taxon>
        <taxon>Sciaenidae</taxon>
        <taxon>Collichthys</taxon>
    </lineage>
</organism>
<protein>
    <submittedName>
        <fullName evidence="17">Desmoglein-2 Cadherin family member 5 HDGC</fullName>
    </submittedName>
</protein>
<dbReference type="GO" id="GO:0055113">
    <property type="term" value="P:epiboly involved in gastrulation with mouth forming second"/>
    <property type="evidence" value="ECO:0007669"/>
    <property type="project" value="UniProtKB-ARBA"/>
</dbReference>
<dbReference type="GO" id="GO:0005509">
    <property type="term" value="F:calcium ion binding"/>
    <property type="evidence" value="ECO:0007669"/>
    <property type="project" value="UniProtKB-UniRule"/>
</dbReference>
<evidence type="ECO:0000256" key="2">
    <source>
        <dbReference type="ARBA" id="ARBA00022475"/>
    </source>
</evidence>
<name>A0A4U5UL11_COLLU</name>
<dbReference type="CDD" id="cd11304">
    <property type="entry name" value="Cadherin_repeat"/>
    <property type="match status" value="3"/>
</dbReference>
<feature type="domain" description="Cadherin" evidence="16">
    <location>
        <begin position="122"/>
        <end position="204"/>
    </location>
</feature>
<dbReference type="Pfam" id="PF01049">
    <property type="entry name" value="CADH_Y-type_LIR"/>
    <property type="match status" value="1"/>
</dbReference>
<reference evidence="17 18" key="1">
    <citation type="submission" date="2019-01" db="EMBL/GenBank/DDBJ databases">
        <title>Genome Assembly of Collichthys lucidus.</title>
        <authorList>
            <person name="Cai M."/>
            <person name="Xiao S."/>
        </authorList>
    </citation>
    <scope>NUCLEOTIDE SEQUENCE [LARGE SCALE GENOMIC DNA]</scope>
    <source>
        <strain evidence="17">JT15FE1705JMU</strain>
        <tissue evidence="17">Muscle</tissue>
    </source>
</reference>
<evidence type="ECO:0000313" key="17">
    <source>
        <dbReference type="EMBL" id="TKS74175.1"/>
    </source>
</evidence>
<dbReference type="GO" id="GO:0007156">
    <property type="term" value="P:homophilic cell adhesion via plasma membrane adhesion molecules"/>
    <property type="evidence" value="ECO:0007669"/>
    <property type="project" value="InterPro"/>
</dbReference>
<dbReference type="Gene3D" id="2.60.40.60">
    <property type="entry name" value="Cadherins"/>
    <property type="match status" value="5"/>
</dbReference>
<dbReference type="InterPro" id="IPR020894">
    <property type="entry name" value="Cadherin_CS"/>
</dbReference>
<evidence type="ECO:0000256" key="11">
    <source>
        <dbReference type="ARBA" id="ARBA00023180"/>
    </source>
</evidence>
<dbReference type="Gene3D" id="4.10.900.10">
    <property type="entry name" value="TCF3-CBD (Catenin binding domain)"/>
    <property type="match status" value="1"/>
</dbReference>
<keyword evidence="18" id="KW-1185">Reference proteome</keyword>
<dbReference type="InterPro" id="IPR002126">
    <property type="entry name" value="Cadherin-like_dom"/>
</dbReference>
<proteinExistence type="predicted"/>
<keyword evidence="8" id="KW-0965">Cell junction</keyword>
<evidence type="ECO:0000256" key="15">
    <source>
        <dbReference type="SAM" id="MobiDB-lite"/>
    </source>
</evidence>
<feature type="domain" description="Cadherin" evidence="16">
    <location>
        <begin position="204"/>
        <end position="317"/>
    </location>
</feature>
<feature type="region of interest" description="Disordered" evidence="15">
    <location>
        <begin position="1"/>
        <end position="98"/>
    </location>
</feature>
<dbReference type="InterPro" id="IPR050971">
    <property type="entry name" value="Cadherin-domain_protein"/>
</dbReference>
<dbReference type="PROSITE" id="PS50268">
    <property type="entry name" value="CADHERIN_2"/>
    <property type="match status" value="4"/>
</dbReference>
<dbReference type="FunFam" id="2.60.40.60:FF:000031">
    <property type="entry name" value="Cadherin 3"/>
    <property type="match status" value="1"/>
</dbReference>
<keyword evidence="3 13" id="KW-0812">Transmembrane</keyword>
<dbReference type="InterPro" id="IPR009122">
    <property type="entry name" value="Desmosomal_cadherin"/>
</dbReference>
<keyword evidence="2" id="KW-1003">Cell membrane</keyword>
<dbReference type="EMBL" id="CM014085">
    <property type="protein sequence ID" value="TKS74175.1"/>
    <property type="molecule type" value="Genomic_DNA"/>
</dbReference>
<sequence>MDWAPMVNLGYESGGTELKSSSSVRRDEKMKQKEDLQSRLECAGTMLDLQQIREASTSDWDHTDESDEQDGYHRSDGTTKDAGTAASAPQPRRHKRDWLIPTKKLKENFEYSRGNYIARIRSDKDESATLYYTLLGPGANEPPVNLFVVEETSGLVYIRGKLDREKRETYILTGVARFNNGSGAESRIDLRFVVEDENDNPPVFVTVPPATVKESSPAWTLVSRITATDADKANSSHSKIAYSMVKQEPSDGTDLFFIDRETGSIYLKEENMLDRERQSSYILTIKGTDMNGAPGGNTGTGTIQVKVVDINDNKPMLDKDEYSCSIVENTANVEVMRFKVLDADEEKTDNWLAVFDIVSGNELGTFSIKTDPKTNEGILMLEKENPLMKVIAVYAATDADTGKLGENVRYAKGYDPANWLVIDPKTAEIKLQTFPDRESPFLVNGTYHAEILGLTEDVPPKIVTGTIALQVGDENDNCPSLTNNVRYTCSDTEVIYVTAVDEDGDPNSAPFSFSLLEKESQDEWRIETDPLNGTSALLRALKPLWPGHYQVGFIIEDQQGFACPDQQYLDLYVCSCEEGEICGYAAPGAAPGLPGLPSAAYLKESSSKFGELGVGALILGLLMLLSLLLVAYSCGPEQGVFSDLPFDTIQHLIVYRTEGNGEDKNVLSTPAMITSTTMTTAQVNNIASKREMILNTGTANNMFRSRCLDNSRNQQSSSGESRQSWKNICSLEDQLEGMDSMTVSDVFLHQYYSHKANYTAMHEAAMDCLREHAFEGQGSSAGSVGCCSLLESVNNLQFLDDLEPKFKTLADICSPPRPPTPPTHQATAIPEVDEVAHIAGPSLEAKPPSIYDKSTESNQNVSISQSSTRSIAFNGTASRSTRRDSSDKPFSGHMLLLQQQQQLVYYTTTPMLQPMHYIIQPQIQSPVLLAEAPVPNIQGMILCNGISGHSEHILHGGNTAGTLSRQRGNRVVSEDYGVGTWMSSDGQAEVMGVQRKGRRIKSVSGDWIENCRKVTLDTRHATVGAAGSKELQQVVALHSPNHIATHPFHSNTPPSMGVLRHPPTVSAYSNGSKLPHPAQFESVLES</sequence>
<dbReference type="GO" id="GO:0030057">
    <property type="term" value="C:desmosome"/>
    <property type="evidence" value="ECO:0007669"/>
    <property type="project" value="UniProtKB-SubCell"/>
</dbReference>
<dbReference type="FunFam" id="2.60.40.60:FF:000011">
    <property type="entry name" value="Cadherin 1"/>
    <property type="match status" value="1"/>
</dbReference>
<dbReference type="InterPro" id="IPR027397">
    <property type="entry name" value="Catenin-bd_sf"/>
</dbReference>
<evidence type="ECO:0000256" key="14">
    <source>
        <dbReference type="RuleBase" id="RU004358"/>
    </source>
</evidence>
<dbReference type="GO" id="GO:0005886">
    <property type="term" value="C:plasma membrane"/>
    <property type="evidence" value="ECO:0007669"/>
    <property type="project" value="UniProtKB-SubCell"/>
</dbReference>
<dbReference type="Proteomes" id="UP000298787">
    <property type="component" value="Chromosome 8"/>
</dbReference>
<keyword evidence="4" id="KW-0479">Metal-binding</keyword>
<keyword evidence="10" id="KW-0472">Membrane</keyword>
<accession>A0A4U5UL11</accession>
<dbReference type="PANTHER" id="PTHR24025">
    <property type="entry name" value="DESMOGLEIN FAMILY MEMBER"/>
    <property type="match status" value="1"/>
</dbReference>
<dbReference type="FunFam" id="2.60.40.60:FF:000068">
    <property type="entry name" value="Desmoglein 1"/>
    <property type="match status" value="1"/>
</dbReference>
<feature type="compositionally biased region" description="Basic and acidic residues" evidence="15">
    <location>
        <begin position="24"/>
        <end position="38"/>
    </location>
</feature>
<evidence type="ECO:0000256" key="13">
    <source>
        <dbReference type="RuleBase" id="RU003318"/>
    </source>
</evidence>
<feature type="compositionally biased region" description="Basic and acidic residues" evidence="15">
    <location>
        <begin position="70"/>
        <end position="79"/>
    </location>
</feature>
<evidence type="ECO:0000256" key="4">
    <source>
        <dbReference type="ARBA" id="ARBA00022723"/>
    </source>
</evidence>
<evidence type="ECO:0000256" key="7">
    <source>
        <dbReference type="ARBA" id="ARBA00022889"/>
    </source>
</evidence>
<evidence type="ECO:0000256" key="9">
    <source>
        <dbReference type="ARBA" id="ARBA00022989"/>
    </source>
</evidence>
<dbReference type="SUPFAM" id="SSF49313">
    <property type="entry name" value="Cadherin-like"/>
    <property type="match status" value="5"/>
</dbReference>
<dbReference type="InterPro" id="IPR015919">
    <property type="entry name" value="Cadherin-like_sf"/>
</dbReference>
<dbReference type="Pfam" id="PF00028">
    <property type="entry name" value="Cadherin"/>
    <property type="match status" value="1"/>
</dbReference>